<proteinExistence type="predicted"/>
<evidence type="ECO:0000313" key="1">
    <source>
        <dbReference type="EMBL" id="AEI67968.1"/>
    </source>
</evidence>
<protein>
    <submittedName>
        <fullName evidence="1">Uncharacterized protein</fullName>
    </submittedName>
</protein>
<dbReference type="HOGENOM" id="CLU_2181019_0_0_7"/>
<name>F8CQQ4_MYXFH</name>
<dbReference type="KEGG" id="mfu:LILAB_30435"/>
<evidence type="ECO:0000313" key="2">
    <source>
        <dbReference type="Proteomes" id="UP000000488"/>
    </source>
</evidence>
<reference evidence="1 2" key="1">
    <citation type="journal article" date="2011" name="J. Bacteriol.">
        <title>Genome sequence of the halotolerant marine bacterium Myxococcus fulvus HW-1.</title>
        <authorList>
            <person name="Li Z.F."/>
            <person name="Li X."/>
            <person name="Liu H."/>
            <person name="Liu X."/>
            <person name="Han K."/>
            <person name="Wu Z.H."/>
            <person name="Hu W."/>
            <person name="Li F.F."/>
            <person name="Li Y.Z."/>
        </authorList>
    </citation>
    <scope>NUCLEOTIDE SEQUENCE [LARGE SCALE GENOMIC DNA]</scope>
    <source>
        <strain evidence="2">ATCC BAA-855 / HW-1</strain>
    </source>
</reference>
<gene>
    <name evidence="1" type="ordered locus">LILAB_30435</name>
</gene>
<organism evidence="1 2">
    <name type="scientific">Myxococcus fulvus (strain ATCC BAA-855 / HW-1)</name>
    <dbReference type="NCBI Taxonomy" id="483219"/>
    <lineage>
        <taxon>Bacteria</taxon>
        <taxon>Pseudomonadati</taxon>
        <taxon>Myxococcota</taxon>
        <taxon>Myxococcia</taxon>
        <taxon>Myxococcales</taxon>
        <taxon>Cystobacterineae</taxon>
        <taxon>Myxococcaceae</taxon>
        <taxon>Myxococcus</taxon>
    </lineage>
</organism>
<dbReference type="Proteomes" id="UP000000488">
    <property type="component" value="Chromosome"/>
</dbReference>
<dbReference type="EMBL" id="CP002830">
    <property type="protein sequence ID" value="AEI67968.1"/>
    <property type="molecule type" value="Genomic_DNA"/>
</dbReference>
<accession>F8CQQ4</accession>
<dbReference type="AlphaFoldDB" id="F8CQQ4"/>
<sequence>MSAAGPFSSGGVTFFTLPTPSRMTFTVTGWPSSTCVCETSTDSAQLPTCALGMSWGPPGGSGFTFTLSALDTRCTRCPAKRKPVVMSASAGVMDSVPDFTGKMARRRSR</sequence>
<dbReference type="STRING" id="483219.LILAB_30435"/>